<gene>
    <name evidence="4" type="ORF">JX360_12825</name>
</gene>
<dbReference type="InterPro" id="IPR000462">
    <property type="entry name" value="CDP-OH_P_trans"/>
</dbReference>
<evidence type="ECO:0000313" key="5">
    <source>
        <dbReference type="Proteomes" id="UP000830835"/>
    </source>
</evidence>
<dbReference type="InterPro" id="IPR048254">
    <property type="entry name" value="CDP_ALCOHOL_P_TRANSF_CS"/>
</dbReference>
<dbReference type="Proteomes" id="UP000830835">
    <property type="component" value="Unassembled WGS sequence"/>
</dbReference>
<sequence>MLDKVLRQWKERLLAPLLETPLQQVHPLAITLAGFTVGLGSGTAAALGAYGWGLGLWLLNRLMDGLDGTLARLQRRQSDLGGYLDMLLDVVVYAVVPLGLAFHQGSLLGYAFLALMLASFYINLCSWMYLAGLLEKRQKASHDGLRRSADDELTSLRMPAALIEGSETILFYGLFFLLPEHMVALFGLMAILVLLSALQRLIWAVGYLSEGDEVPTPNP</sequence>
<feature type="transmembrane region" description="Helical" evidence="3">
    <location>
        <begin position="181"/>
        <end position="198"/>
    </location>
</feature>
<proteinExistence type="inferred from homology"/>
<dbReference type="PROSITE" id="PS00379">
    <property type="entry name" value="CDP_ALCOHOL_P_TRANSF"/>
    <property type="match status" value="1"/>
</dbReference>
<evidence type="ECO:0000256" key="3">
    <source>
        <dbReference type="SAM" id="Phobius"/>
    </source>
</evidence>
<keyword evidence="1 2" id="KW-0808">Transferase</keyword>
<keyword evidence="3" id="KW-1133">Transmembrane helix</keyword>
<dbReference type="Pfam" id="PF01066">
    <property type="entry name" value="CDP-OH_P_transf"/>
    <property type="match status" value="1"/>
</dbReference>
<dbReference type="Gene3D" id="1.20.120.1760">
    <property type="match status" value="1"/>
</dbReference>
<comment type="similarity">
    <text evidence="2">Belongs to the CDP-alcohol phosphatidyltransferase class-I family.</text>
</comment>
<feature type="transmembrane region" description="Helical" evidence="3">
    <location>
        <begin position="155"/>
        <end position="175"/>
    </location>
</feature>
<name>A0ABT0CDI1_THEVL</name>
<comment type="caution">
    <text evidence="4">The sequence shown here is derived from an EMBL/GenBank/DDBJ whole genome shotgun (WGS) entry which is preliminary data.</text>
</comment>
<dbReference type="EMBL" id="JAFIRA010000036">
    <property type="protein sequence ID" value="MCJ2543777.1"/>
    <property type="molecule type" value="Genomic_DNA"/>
</dbReference>
<evidence type="ECO:0000256" key="2">
    <source>
        <dbReference type="RuleBase" id="RU003750"/>
    </source>
</evidence>
<accession>A0ABT0CDI1</accession>
<organism evidence="4 5">
    <name type="scientific">Thermostichus vulcanus str. 'Rupite'</name>
    <dbReference type="NCBI Taxonomy" id="2813851"/>
    <lineage>
        <taxon>Bacteria</taxon>
        <taxon>Bacillati</taxon>
        <taxon>Cyanobacteriota</taxon>
        <taxon>Cyanophyceae</taxon>
        <taxon>Thermostichales</taxon>
        <taxon>Thermostichaceae</taxon>
        <taxon>Thermostichus</taxon>
    </lineage>
</organism>
<keyword evidence="3" id="KW-0472">Membrane</keyword>
<keyword evidence="5" id="KW-1185">Reference proteome</keyword>
<evidence type="ECO:0000256" key="1">
    <source>
        <dbReference type="ARBA" id="ARBA00022679"/>
    </source>
</evidence>
<protein>
    <submittedName>
        <fullName evidence="4">CDP-alcohol phosphatidyltransferase family protein</fullName>
    </submittedName>
</protein>
<feature type="transmembrane region" description="Helical" evidence="3">
    <location>
        <begin position="80"/>
        <end position="102"/>
    </location>
</feature>
<dbReference type="InterPro" id="IPR043130">
    <property type="entry name" value="CDP-OH_PTrfase_TM_dom"/>
</dbReference>
<dbReference type="RefSeq" id="WP_244351587.1">
    <property type="nucleotide sequence ID" value="NZ_JAFIRA010000036.1"/>
</dbReference>
<feature type="transmembrane region" description="Helical" evidence="3">
    <location>
        <begin position="108"/>
        <end position="134"/>
    </location>
</feature>
<evidence type="ECO:0000313" key="4">
    <source>
        <dbReference type="EMBL" id="MCJ2543777.1"/>
    </source>
</evidence>
<feature type="transmembrane region" description="Helical" evidence="3">
    <location>
        <begin position="28"/>
        <end position="59"/>
    </location>
</feature>
<keyword evidence="3" id="KW-0812">Transmembrane</keyword>
<reference evidence="4" key="1">
    <citation type="submission" date="2021-02" db="EMBL/GenBank/DDBJ databases">
        <title>The CRISPR/cas machinery reduction and long-range gene transfer in the hot spring cyanobacterium Synechococcus.</title>
        <authorList>
            <person name="Dvorak P."/>
            <person name="Jahodarova E."/>
            <person name="Hasler P."/>
            <person name="Poulickova A."/>
        </authorList>
    </citation>
    <scope>NUCLEOTIDE SEQUENCE</scope>
    <source>
        <strain evidence="4">Rupite</strain>
    </source>
</reference>